<gene>
    <name evidence="3" type="ORF">B2J93_2401</name>
</gene>
<dbReference type="Proteomes" id="UP000242519">
    <property type="component" value="Unassembled WGS sequence"/>
</dbReference>
<evidence type="ECO:0000313" key="3">
    <source>
        <dbReference type="EMBL" id="OWP01688.1"/>
    </source>
</evidence>
<name>A0A218Z170_9HELO</name>
<keyword evidence="4" id="KW-1185">Reference proteome</keyword>
<comment type="caution">
    <text evidence="3">The sequence shown here is derived from an EMBL/GenBank/DDBJ whole genome shotgun (WGS) entry which is preliminary data.</text>
</comment>
<dbReference type="EMBL" id="MZNU01000261">
    <property type="protein sequence ID" value="OWP01688.1"/>
    <property type="molecule type" value="Genomic_DNA"/>
</dbReference>
<feature type="compositionally biased region" description="Polar residues" evidence="1">
    <location>
        <begin position="103"/>
        <end position="112"/>
    </location>
</feature>
<dbReference type="OrthoDB" id="2901184at2759"/>
<keyword evidence="2" id="KW-0472">Membrane</keyword>
<evidence type="ECO:0000256" key="2">
    <source>
        <dbReference type="SAM" id="Phobius"/>
    </source>
</evidence>
<evidence type="ECO:0000256" key="1">
    <source>
        <dbReference type="SAM" id="MobiDB-lite"/>
    </source>
</evidence>
<feature type="transmembrane region" description="Helical" evidence="2">
    <location>
        <begin position="6"/>
        <end position="27"/>
    </location>
</feature>
<proteinExistence type="predicted"/>
<feature type="region of interest" description="Disordered" evidence="1">
    <location>
        <begin position="52"/>
        <end position="116"/>
    </location>
</feature>
<protein>
    <submittedName>
        <fullName evidence="3">Uncharacterized protein</fullName>
    </submittedName>
</protein>
<dbReference type="InParanoid" id="A0A218Z170"/>
<dbReference type="AlphaFoldDB" id="A0A218Z170"/>
<accession>A0A218Z170</accession>
<evidence type="ECO:0000313" key="4">
    <source>
        <dbReference type="Proteomes" id="UP000242519"/>
    </source>
</evidence>
<reference evidence="3 4" key="1">
    <citation type="submission" date="2017-04" db="EMBL/GenBank/DDBJ databases">
        <title>Draft genome sequence of Marssonina coronaria NL1: causal agent of apple blotch.</title>
        <authorList>
            <person name="Cheng Q."/>
        </authorList>
    </citation>
    <scope>NUCLEOTIDE SEQUENCE [LARGE SCALE GENOMIC DNA]</scope>
    <source>
        <strain evidence="3 4">NL1</strain>
    </source>
</reference>
<dbReference type="STRING" id="503106.A0A218Z170"/>
<keyword evidence="2" id="KW-1133">Transmembrane helix</keyword>
<keyword evidence="2" id="KW-0812">Transmembrane</keyword>
<sequence>MALSNFGSVVLNLLIFITTLVNFSFALTSLGPLTILAATSLPRWLNLTIPENGYESPGSPENGQIFFGENSWPSQRKVKEKQERRGGWDGTDESYVAEVNSGPADTSRSNHSLDVPKNAFEGPGKIGLRQRSSCYQWTLYTMTM</sequence>
<organism evidence="3 4">
    <name type="scientific">Diplocarpon coronariae</name>
    <dbReference type="NCBI Taxonomy" id="2795749"/>
    <lineage>
        <taxon>Eukaryota</taxon>
        <taxon>Fungi</taxon>
        <taxon>Dikarya</taxon>
        <taxon>Ascomycota</taxon>
        <taxon>Pezizomycotina</taxon>
        <taxon>Leotiomycetes</taxon>
        <taxon>Helotiales</taxon>
        <taxon>Drepanopezizaceae</taxon>
        <taxon>Diplocarpon</taxon>
    </lineage>
</organism>